<dbReference type="InterPro" id="IPR006342">
    <property type="entry name" value="FkbM_mtfrase"/>
</dbReference>
<proteinExistence type="predicted"/>
<feature type="domain" description="Methyltransferase FkbM" evidence="1">
    <location>
        <begin position="198"/>
        <end position="259"/>
    </location>
</feature>
<dbReference type="EMBL" id="LGGN01000010">
    <property type="protein sequence ID" value="KUK78685.1"/>
    <property type="molecule type" value="Genomic_DNA"/>
</dbReference>
<dbReference type="PATRIC" id="fig|294710.3.peg.60"/>
<dbReference type="InterPro" id="IPR029063">
    <property type="entry name" value="SAM-dependent_MTases_sf"/>
</dbReference>
<evidence type="ECO:0000313" key="3">
    <source>
        <dbReference type="Proteomes" id="UP000053860"/>
    </source>
</evidence>
<sequence length="298" mass="35084">MKKIIDTLHYKIRSRWLTFTHHKKQQRVRKKILSYYARHPSPDTEIQEAVTYLSKHPLTTFYGTFQEKYHAHDVPVFTDAANGLPYVMAEGKKLFFKRSHHKRTVQLLYNALRTEQDPDAPHCYIDPAFRIHKEDVLADVGCAEGYFSLLHIENLKHVYLFEQEREWVEALEATFAPWKEKVSIIPAFVSDQNNNGHISLDHYFLQLPEKPDFYKIDVEGAEGRVLQGMKKLLFEKPVKIALCTYHHQEDFEIFSRFFAQNGFSHRPNPGLMIYQNDLDHIVPPFFRKCLIKATNNHV</sequence>
<dbReference type="AlphaFoldDB" id="A0A124FXQ0"/>
<accession>A0A124FXQ0</accession>
<evidence type="ECO:0000313" key="2">
    <source>
        <dbReference type="EMBL" id="KUK78685.1"/>
    </source>
</evidence>
<dbReference type="InterPro" id="IPR052514">
    <property type="entry name" value="SAM-dependent_MTase"/>
</dbReference>
<name>A0A124FXQ0_9BACT</name>
<dbReference type="Gene3D" id="3.40.50.150">
    <property type="entry name" value="Vaccinia Virus protein VP39"/>
    <property type="match status" value="2"/>
</dbReference>
<comment type="caution">
    <text evidence="2">The sequence shown here is derived from an EMBL/GenBank/DDBJ whole genome shotgun (WGS) entry which is preliminary data.</text>
</comment>
<dbReference type="PANTHER" id="PTHR34203:SF15">
    <property type="entry name" value="SLL1173 PROTEIN"/>
    <property type="match status" value="1"/>
</dbReference>
<dbReference type="Pfam" id="PF05050">
    <property type="entry name" value="Methyltransf_21"/>
    <property type="match status" value="1"/>
</dbReference>
<dbReference type="PANTHER" id="PTHR34203">
    <property type="entry name" value="METHYLTRANSFERASE, FKBM FAMILY PROTEIN"/>
    <property type="match status" value="1"/>
</dbReference>
<protein>
    <recommendedName>
        <fullName evidence="1">Methyltransferase FkbM domain-containing protein</fullName>
    </recommendedName>
</protein>
<dbReference type="SUPFAM" id="SSF53335">
    <property type="entry name" value="S-adenosyl-L-methionine-dependent methyltransferases"/>
    <property type="match status" value="1"/>
</dbReference>
<dbReference type="Proteomes" id="UP000053860">
    <property type="component" value="Unassembled WGS sequence"/>
</dbReference>
<reference evidence="3" key="1">
    <citation type="journal article" date="2015" name="MBio">
        <title>Genome-Resolved Metagenomic Analysis Reveals Roles for Candidate Phyla and Other Microbial Community Members in Biogeochemical Transformations in Oil Reservoirs.</title>
        <authorList>
            <person name="Hu P."/>
            <person name="Tom L."/>
            <person name="Singh A."/>
            <person name="Thomas B.C."/>
            <person name="Baker B.J."/>
            <person name="Piceno Y.M."/>
            <person name="Andersen G.L."/>
            <person name="Banfield J.F."/>
        </authorList>
    </citation>
    <scope>NUCLEOTIDE SEQUENCE [LARGE SCALE GENOMIC DNA]</scope>
</reference>
<gene>
    <name evidence="2" type="ORF">XD92_0123</name>
</gene>
<evidence type="ECO:0000259" key="1">
    <source>
        <dbReference type="Pfam" id="PF05050"/>
    </source>
</evidence>
<organism evidence="2 3">
    <name type="scientific">Proteiniphilum acetatigenes</name>
    <dbReference type="NCBI Taxonomy" id="294710"/>
    <lineage>
        <taxon>Bacteria</taxon>
        <taxon>Pseudomonadati</taxon>
        <taxon>Bacteroidota</taxon>
        <taxon>Bacteroidia</taxon>
        <taxon>Bacteroidales</taxon>
        <taxon>Dysgonomonadaceae</taxon>
        <taxon>Proteiniphilum</taxon>
    </lineage>
</organism>